<dbReference type="Proteomes" id="UP000807115">
    <property type="component" value="Chromosome 5"/>
</dbReference>
<reference evidence="1" key="2">
    <citation type="submission" date="2020-10" db="EMBL/GenBank/DDBJ databases">
        <authorList>
            <person name="Cooper E.A."/>
            <person name="Brenton Z.W."/>
            <person name="Flinn B.S."/>
            <person name="Jenkins J."/>
            <person name="Shu S."/>
            <person name="Flowers D."/>
            <person name="Luo F."/>
            <person name="Wang Y."/>
            <person name="Xia P."/>
            <person name="Barry K."/>
            <person name="Daum C."/>
            <person name="Lipzen A."/>
            <person name="Yoshinaga Y."/>
            <person name="Schmutz J."/>
            <person name="Saski C."/>
            <person name="Vermerris W."/>
            <person name="Kresovich S."/>
        </authorList>
    </citation>
    <scope>NUCLEOTIDE SEQUENCE</scope>
</reference>
<dbReference type="EMBL" id="CM027684">
    <property type="protein sequence ID" value="KAG0528633.1"/>
    <property type="molecule type" value="Genomic_DNA"/>
</dbReference>
<name>A0A921QVS9_SORBI</name>
<evidence type="ECO:0000313" key="1">
    <source>
        <dbReference type="EMBL" id="KAG0528634.1"/>
    </source>
</evidence>
<organism evidence="1 2">
    <name type="scientific">Sorghum bicolor</name>
    <name type="common">Sorghum</name>
    <name type="synonym">Sorghum vulgare</name>
    <dbReference type="NCBI Taxonomy" id="4558"/>
    <lineage>
        <taxon>Eukaryota</taxon>
        <taxon>Viridiplantae</taxon>
        <taxon>Streptophyta</taxon>
        <taxon>Embryophyta</taxon>
        <taxon>Tracheophyta</taxon>
        <taxon>Spermatophyta</taxon>
        <taxon>Magnoliopsida</taxon>
        <taxon>Liliopsida</taxon>
        <taxon>Poales</taxon>
        <taxon>Poaceae</taxon>
        <taxon>PACMAD clade</taxon>
        <taxon>Panicoideae</taxon>
        <taxon>Andropogonodae</taxon>
        <taxon>Andropogoneae</taxon>
        <taxon>Sorghinae</taxon>
        <taxon>Sorghum</taxon>
    </lineage>
</organism>
<reference evidence="1" key="1">
    <citation type="journal article" date="2019" name="BMC Genomics">
        <title>A new reference genome for Sorghum bicolor reveals high levels of sequence similarity between sweet and grain genotypes: implications for the genetics of sugar metabolism.</title>
        <authorList>
            <person name="Cooper E.A."/>
            <person name="Brenton Z.W."/>
            <person name="Flinn B.S."/>
            <person name="Jenkins J."/>
            <person name="Shu S."/>
            <person name="Flowers D."/>
            <person name="Luo F."/>
            <person name="Wang Y."/>
            <person name="Xia P."/>
            <person name="Barry K."/>
            <person name="Daum C."/>
            <person name="Lipzen A."/>
            <person name="Yoshinaga Y."/>
            <person name="Schmutz J."/>
            <person name="Saski C."/>
            <person name="Vermerris W."/>
            <person name="Kresovich S."/>
        </authorList>
    </citation>
    <scope>NUCLEOTIDE SEQUENCE</scope>
</reference>
<dbReference type="EMBL" id="CM027684">
    <property type="protein sequence ID" value="KAG0528634.1"/>
    <property type="molecule type" value="Genomic_DNA"/>
</dbReference>
<proteinExistence type="predicted"/>
<evidence type="ECO:0000313" key="2">
    <source>
        <dbReference type="Proteomes" id="UP000807115"/>
    </source>
</evidence>
<accession>A0A921QVS9</accession>
<dbReference type="AlphaFoldDB" id="A0A921QVS9"/>
<gene>
    <name evidence="1" type="ORF">BDA96_05G028400</name>
</gene>
<protein>
    <submittedName>
        <fullName evidence="1">Uncharacterized protein</fullName>
    </submittedName>
</protein>
<sequence>MKPKCILGSSQSMNLLKISKKKLSRLEKPWMWKGGNKLYAFVNFRIKKLPLDIKGHQVEQ</sequence>
<comment type="caution">
    <text evidence="1">The sequence shown here is derived from an EMBL/GenBank/DDBJ whole genome shotgun (WGS) entry which is preliminary data.</text>
</comment>